<organism evidence="2 3">
    <name type="scientific">Candidatus Curtissbacteria bacterium RIFCSPHIGHO2_01_FULL_40_12</name>
    <dbReference type="NCBI Taxonomy" id="1797710"/>
    <lineage>
        <taxon>Bacteria</taxon>
        <taxon>Candidatus Curtissiibacteriota</taxon>
    </lineage>
</organism>
<gene>
    <name evidence="2" type="ORF">A2693_02385</name>
</gene>
<evidence type="ECO:0000313" key="2">
    <source>
        <dbReference type="EMBL" id="OGD88787.1"/>
    </source>
</evidence>
<accession>A0A1F5GAD6</accession>
<dbReference type="Pfam" id="PF08241">
    <property type="entry name" value="Methyltransf_11"/>
    <property type="match status" value="1"/>
</dbReference>
<dbReference type="Proteomes" id="UP000178577">
    <property type="component" value="Unassembled WGS sequence"/>
</dbReference>
<dbReference type="AlphaFoldDB" id="A0A1F5GAD6"/>
<dbReference type="EMBL" id="MFAY01000028">
    <property type="protein sequence ID" value="OGD88787.1"/>
    <property type="molecule type" value="Genomic_DNA"/>
</dbReference>
<dbReference type="Gene3D" id="3.40.50.150">
    <property type="entry name" value="Vaccinia Virus protein VP39"/>
    <property type="match status" value="1"/>
</dbReference>
<evidence type="ECO:0000313" key="3">
    <source>
        <dbReference type="Proteomes" id="UP000178577"/>
    </source>
</evidence>
<dbReference type="CDD" id="cd02440">
    <property type="entry name" value="AdoMet_MTases"/>
    <property type="match status" value="1"/>
</dbReference>
<feature type="domain" description="Methyltransferase type 11" evidence="1">
    <location>
        <begin position="44"/>
        <end position="127"/>
    </location>
</feature>
<dbReference type="InterPro" id="IPR029063">
    <property type="entry name" value="SAM-dependent_MTases_sf"/>
</dbReference>
<dbReference type="InterPro" id="IPR013216">
    <property type="entry name" value="Methyltransf_11"/>
</dbReference>
<dbReference type="GO" id="GO:0008757">
    <property type="term" value="F:S-adenosylmethionine-dependent methyltransferase activity"/>
    <property type="evidence" value="ECO:0007669"/>
    <property type="project" value="InterPro"/>
</dbReference>
<protein>
    <recommendedName>
        <fullName evidence="1">Methyltransferase type 11 domain-containing protein</fullName>
    </recommendedName>
</protein>
<comment type="caution">
    <text evidence="2">The sequence shown here is derived from an EMBL/GenBank/DDBJ whole genome shotgun (WGS) entry which is preliminary data.</text>
</comment>
<dbReference type="SUPFAM" id="SSF53335">
    <property type="entry name" value="S-adenosyl-L-methionine-dependent methyltransferases"/>
    <property type="match status" value="1"/>
</dbReference>
<name>A0A1F5GAD6_9BACT</name>
<sequence>MKIEPFLKILFNKFFLHQHPEAALRYFPVVSAIKKTKLQDAKILEVGSGSLGITPYLKKKIDAIDIDFSGPKTELVNKIKGSIEKLPFRKNQYDVVIAVDVLEHVDKNIRPQAILEILKVAKKLAVIVVPVGKLAEKQDRQLDQLWKRTFQTQNQFFYEHIKNGLPSIDEILVTIDKSLRKLNKNAKISSYPNLNLSIRNMLMRTWISKNRYIYYTYMKGYLLLLPILKLTNFGNCYRRVFVIEFLAPQELPLEMSMNNSEKSKGKV</sequence>
<reference evidence="2 3" key="1">
    <citation type="journal article" date="2016" name="Nat. Commun.">
        <title>Thousands of microbial genomes shed light on interconnected biogeochemical processes in an aquifer system.</title>
        <authorList>
            <person name="Anantharaman K."/>
            <person name="Brown C.T."/>
            <person name="Hug L.A."/>
            <person name="Sharon I."/>
            <person name="Castelle C.J."/>
            <person name="Probst A.J."/>
            <person name="Thomas B.C."/>
            <person name="Singh A."/>
            <person name="Wilkins M.J."/>
            <person name="Karaoz U."/>
            <person name="Brodie E.L."/>
            <person name="Williams K.H."/>
            <person name="Hubbard S.S."/>
            <person name="Banfield J.F."/>
        </authorList>
    </citation>
    <scope>NUCLEOTIDE SEQUENCE [LARGE SCALE GENOMIC DNA]</scope>
</reference>
<evidence type="ECO:0000259" key="1">
    <source>
        <dbReference type="Pfam" id="PF08241"/>
    </source>
</evidence>
<proteinExistence type="predicted"/>